<proteinExistence type="predicted"/>
<dbReference type="GO" id="GO:0032259">
    <property type="term" value="P:methylation"/>
    <property type="evidence" value="ECO:0007669"/>
    <property type="project" value="UniProtKB-KW"/>
</dbReference>
<organism evidence="4 5">
    <name type="scientific">Aphidius gifuensis</name>
    <name type="common">Parasitoid wasp</name>
    <dbReference type="NCBI Taxonomy" id="684658"/>
    <lineage>
        <taxon>Eukaryota</taxon>
        <taxon>Metazoa</taxon>
        <taxon>Ecdysozoa</taxon>
        <taxon>Arthropoda</taxon>
        <taxon>Hexapoda</taxon>
        <taxon>Insecta</taxon>
        <taxon>Pterygota</taxon>
        <taxon>Neoptera</taxon>
        <taxon>Endopterygota</taxon>
        <taxon>Hymenoptera</taxon>
        <taxon>Apocrita</taxon>
        <taxon>Ichneumonoidea</taxon>
        <taxon>Braconidae</taxon>
        <taxon>Aphidiinae</taxon>
        <taxon>Aphidius</taxon>
    </lineage>
</organism>
<comment type="caution">
    <text evidence="4">The sequence shown here is derived from an EMBL/GenBank/DDBJ whole genome shotgun (WGS) entry which is preliminary data.</text>
</comment>
<dbReference type="PANTHER" id="PTHR46165">
    <property type="entry name" value="SET AND MYND DOMAIN-CONTAINING PROTEIN 4"/>
    <property type="match status" value="1"/>
</dbReference>
<evidence type="ECO:0000256" key="3">
    <source>
        <dbReference type="ARBA" id="ARBA00022691"/>
    </source>
</evidence>
<evidence type="ECO:0000256" key="2">
    <source>
        <dbReference type="ARBA" id="ARBA00022679"/>
    </source>
</evidence>
<accession>A0A835CLI1</accession>
<name>A0A835CLI1_APHGI</name>
<gene>
    <name evidence="4" type="ORF">HCN44_007794</name>
</gene>
<sequence>MKEGVSFEKSNNFDKAHDLYTKGIANAKPETFVFSALYFKRSKIFHSHGLFRDCLADSEQALNSSLLNDRFKRYLNIQMLLSYGVRDKFLMALRLTIIAMKEIGNSIDAMRHKISVIDRYKSLPTFNKFITDALSKMEYDSIYITAPKYSPNLMTHESQSVASCVIMAYFYGLEIKLFKKNDFIYLQTLANDENFLFLVQFIEINTRIANFNGLNMSMLSIKHQSLKVSNAIFAYSNLFPHSCRKMIAHSRHYNGIIIRSTCSIKKSEQVFNNYGVFFDDCNNQVSQDFLKNLDYICKCKVCVDDVETVPIKKHKVPNEDLEYFRSDIKTLQEQINVLKSYLCEQCIVNNYLPLFNYVSEAKIILTLLRKIDEYQSYNTNEAYECIKLFFEIPAEEQVPYVTLQNIRATTQKS</sequence>
<dbReference type="Gene3D" id="2.170.270.10">
    <property type="entry name" value="SET domain"/>
    <property type="match status" value="1"/>
</dbReference>
<dbReference type="SUPFAM" id="SSF82199">
    <property type="entry name" value="SET domain"/>
    <property type="match status" value="1"/>
</dbReference>
<dbReference type="EMBL" id="JACMRX010000006">
    <property type="protein sequence ID" value="KAF7988262.1"/>
    <property type="molecule type" value="Genomic_DNA"/>
</dbReference>
<protein>
    <submittedName>
        <fullName evidence="4">Uncharacterized protein</fullName>
    </submittedName>
</protein>
<evidence type="ECO:0000313" key="5">
    <source>
        <dbReference type="Proteomes" id="UP000639338"/>
    </source>
</evidence>
<keyword evidence="5" id="KW-1185">Reference proteome</keyword>
<evidence type="ECO:0000313" key="4">
    <source>
        <dbReference type="EMBL" id="KAF7988262.1"/>
    </source>
</evidence>
<dbReference type="AlphaFoldDB" id="A0A835CLI1"/>
<keyword evidence="1" id="KW-0489">Methyltransferase</keyword>
<dbReference type="InterPro" id="IPR052097">
    <property type="entry name" value="SET-MYND_domain_protein"/>
</dbReference>
<keyword evidence="2" id="KW-0808">Transferase</keyword>
<reference evidence="4 5" key="1">
    <citation type="submission" date="2020-08" db="EMBL/GenBank/DDBJ databases">
        <title>Aphidius gifuensis genome sequencing and assembly.</title>
        <authorList>
            <person name="Du Z."/>
        </authorList>
    </citation>
    <scope>NUCLEOTIDE SEQUENCE [LARGE SCALE GENOMIC DNA]</scope>
    <source>
        <strain evidence="4">YNYX2018</strain>
        <tissue evidence="4">Adults</tissue>
    </source>
</reference>
<dbReference type="GO" id="GO:0008168">
    <property type="term" value="F:methyltransferase activity"/>
    <property type="evidence" value="ECO:0007669"/>
    <property type="project" value="UniProtKB-KW"/>
</dbReference>
<dbReference type="OrthoDB" id="62495at2759"/>
<dbReference type="InterPro" id="IPR011990">
    <property type="entry name" value="TPR-like_helical_dom_sf"/>
</dbReference>
<dbReference type="GO" id="GO:0005737">
    <property type="term" value="C:cytoplasm"/>
    <property type="evidence" value="ECO:0007669"/>
    <property type="project" value="TreeGrafter"/>
</dbReference>
<dbReference type="InterPro" id="IPR046341">
    <property type="entry name" value="SET_dom_sf"/>
</dbReference>
<dbReference type="Proteomes" id="UP000639338">
    <property type="component" value="Unassembled WGS sequence"/>
</dbReference>
<dbReference type="PANTHER" id="PTHR46165:SF6">
    <property type="entry name" value="SET AND MYND DOMAIN-CONTAINING PROTEIN 4-LIKE PROTEIN"/>
    <property type="match status" value="1"/>
</dbReference>
<dbReference type="Gene3D" id="1.25.40.10">
    <property type="entry name" value="Tetratricopeptide repeat domain"/>
    <property type="match status" value="1"/>
</dbReference>
<dbReference type="GO" id="GO:0005634">
    <property type="term" value="C:nucleus"/>
    <property type="evidence" value="ECO:0007669"/>
    <property type="project" value="TreeGrafter"/>
</dbReference>
<evidence type="ECO:0000256" key="1">
    <source>
        <dbReference type="ARBA" id="ARBA00022603"/>
    </source>
</evidence>
<dbReference type="GO" id="GO:0042826">
    <property type="term" value="F:histone deacetylase binding"/>
    <property type="evidence" value="ECO:0007669"/>
    <property type="project" value="TreeGrafter"/>
</dbReference>
<keyword evidence="3" id="KW-0949">S-adenosyl-L-methionine</keyword>